<dbReference type="RefSeq" id="WP_097194545.1">
    <property type="nucleotide sequence ID" value="NZ_OBQI01000002.1"/>
</dbReference>
<sequence>MTTVQSEVAALRAPVTLEAVRAEGVSAEAAPSAEESPVSSRQMSLGYLRRHAWPLISVGGLAAIGIASTSGFHVVTGRGLGPAGFGLLAAFLAIVNIASIGASALQNSVAVVTAAALASPADAAPRRRLDGATVEALVLGSGFAGAVVLASPLLADALDTSRLAVNLAAATIVPSFLFSVALGRLQGAGKARLVSGYSTASQVLRLLLAVAALAAGLGAVSVVVAVLVAIVAVAVLAGWHTRDVQVQGNGAFSRKSTVLMLITLSFAWLTNIDVVLVRIYSVDDASGAFAAAAVLAKMGLLVPTVLSLYLLPRFVFRGADAGAVRFGVNIVLATVLASGLVLAAVVALVGDLLVSILFGSGSGYGPAAALLPWMTVAYLPWALAQGLLINHTARASSRAVLVLLVAGVLQWAAATMLLPDLRAMIVAIGIIGVGTAAALFVLDRADVAREARRG</sequence>
<feature type="transmembrane region" description="Helical" evidence="6">
    <location>
        <begin position="136"/>
        <end position="155"/>
    </location>
</feature>
<dbReference type="Proteomes" id="UP000219435">
    <property type="component" value="Unassembled WGS sequence"/>
</dbReference>
<evidence type="ECO:0000256" key="4">
    <source>
        <dbReference type="ARBA" id="ARBA00022989"/>
    </source>
</evidence>
<keyword evidence="4 6" id="KW-1133">Transmembrane helix</keyword>
<gene>
    <name evidence="7" type="ORF">SAMN05660748_1692</name>
</gene>
<dbReference type="EMBL" id="OBQI01000002">
    <property type="protein sequence ID" value="SOC48978.1"/>
    <property type="molecule type" value="Genomic_DNA"/>
</dbReference>
<dbReference type="GO" id="GO:0005886">
    <property type="term" value="C:plasma membrane"/>
    <property type="evidence" value="ECO:0007669"/>
    <property type="project" value="UniProtKB-SubCell"/>
</dbReference>
<feature type="transmembrane region" description="Helical" evidence="6">
    <location>
        <begin position="424"/>
        <end position="442"/>
    </location>
</feature>
<feature type="transmembrane region" description="Helical" evidence="6">
    <location>
        <begin position="87"/>
        <end position="116"/>
    </location>
</feature>
<evidence type="ECO:0000313" key="8">
    <source>
        <dbReference type="Proteomes" id="UP000219435"/>
    </source>
</evidence>
<name>A0A285V5W2_9ACTN</name>
<feature type="transmembrane region" description="Helical" evidence="6">
    <location>
        <begin position="400"/>
        <end position="418"/>
    </location>
</feature>
<feature type="transmembrane region" description="Helical" evidence="6">
    <location>
        <begin position="370"/>
        <end position="388"/>
    </location>
</feature>
<feature type="transmembrane region" description="Helical" evidence="6">
    <location>
        <begin position="258"/>
        <end position="281"/>
    </location>
</feature>
<evidence type="ECO:0000313" key="7">
    <source>
        <dbReference type="EMBL" id="SOC48978.1"/>
    </source>
</evidence>
<dbReference type="InterPro" id="IPR050833">
    <property type="entry name" value="Poly_Biosynth_Transport"/>
</dbReference>
<reference evidence="8" key="1">
    <citation type="submission" date="2017-08" db="EMBL/GenBank/DDBJ databases">
        <authorList>
            <person name="Varghese N."/>
            <person name="Submissions S."/>
        </authorList>
    </citation>
    <scope>NUCLEOTIDE SEQUENCE [LARGE SCALE GENOMIC DNA]</scope>
    <source>
        <strain evidence="8">DSM 4725</strain>
    </source>
</reference>
<accession>A0A285V5W2</accession>
<evidence type="ECO:0000256" key="3">
    <source>
        <dbReference type="ARBA" id="ARBA00022692"/>
    </source>
</evidence>
<feature type="transmembrane region" description="Helical" evidence="6">
    <location>
        <begin position="287"/>
        <end position="311"/>
    </location>
</feature>
<dbReference type="OrthoDB" id="4833037at2"/>
<dbReference type="AlphaFoldDB" id="A0A285V5W2"/>
<organism evidence="7 8">
    <name type="scientific">Blastococcus aggregatus</name>
    <dbReference type="NCBI Taxonomy" id="38502"/>
    <lineage>
        <taxon>Bacteria</taxon>
        <taxon>Bacillati</taxon>
        <taxon>Actinomycetota</taxon>
        <taxon>Actinomycetes</taxon>
        <taxon>Geodermatophilales</taxon>
        <taxon>Geodermatophilaceae</taxon>
        <taxon>Blastococcus</taxon>
    </lineage>
</organism>
<dbReference type="PANTHER" id="PTHR30250">
    <property type="entry name" value="PST FAMILY PREDICTED COLANIC ACID TRANSPORTER"/>
    <property type="match status" value="1"/>
</dbReference>
<evidence type="ECO:0000256" key="1">
    <source>
        <dbReference type="ARBA" id="ARBA00004651"/>
    </source>
</evidence>
<proteinExistence type="predicted"/>
<feature type="transmembrane region" description="Helical" evidence="6">
    <location>
        <begin position="206"/>
        <end position="237"/>
    </location>
</feature>
<evidence type="ECO:0000256" key="2">
    <source>
        <dbReference type="ARBA" id="ARBA00022475"/>
    </source>
</evidence>
<evidence type="ECO:0000256" key="6">
    <source>
        <dbReference type="SAM" id="Phobius"/>
    </source>
</evidence>
<keyword evidence="3 6" id="KW-0812">Transmembrane</keyword>
<keyword evidence="5 6" id="KW-0472">Membrane</keyword>
<keyword evidence="8" id="KW-1185">Reference proteome</keyword>
<protein>
    <submittedName>
        <fullName evidence="7">Membrane protein involved in the export of O-antigen and teichoic acid</fullName>
    </submittedName>
</protein>
<comment type="subcellular location">
    <subcellularLocation>
        <location evidence="1">Cell membrane</location>
        <topology evidence="1">Multi-pass membrane protein</topology>
    </subcellularLocation>
</comment>
<dbReference type="PANTHER" id="PTHR30250:SF11">
    <property type="entry name" value="O-ANTIGEN TRANSPORTER-RELATED"/>
    <property type="match status" value="1"/>
</dbReference>
<feature type="transmembrane region" description="Helical" evidence="6">
    <location>
        <begin position="323"/>
        <end position="350"/>
    </location>
</feature>
<evidence type="ECO:0000256" key="5">
    <source>
        <dbReference type="ARBA" id="ARBA00023136"/>
    </source>
</evidence>
<feature type="transmembrane region" description="Helical" evidence="6">
    <location>
        <begin position="167"/>
        <end position="186"/>
    </location>
</feature>
<keyword evidence="2" id="KW-1003">Cell membrane</keyword>
<feature type="transmembrane region" description="Helical" evidence="6">
    <location>
        <begin position="52"/>
        <end position="75"/>
    </location>
</feature>